<name>A0AAD7MD37_9AGAR</name>
<dbReference type="AlphaFoldDB" id="A0AAD7MD37"/>
<keyword evidence="2" id="KW-1185">Reference proteome</keyword>
<proteinExistence type="predicted"/>
<sequence>SECWQEEKKTVDISKSMLDRRIKGGCNQKEGHKHQAWLTKEETDTVADFTAECLDRGFPLSHRRLKEHVDEITQARLGDFFPAEGVGRQWTHKFVSDNIDRL</sequence>
<comment type="caution">
    <text evidence="1">The sequence shown here is derived from an EMBL/GenBank/DDBJ whole genome shotgun (WGS) entry which is preliminary data.</text>
</comment>
<dbReference type="EMBL" id="JARKIB010000404">
    <property type="protein sequence ID" value="KAJ7711100.1"/>
    <property type="molecule type" value="Genomic_DNA"/>
</dbReference>
<evidence type="ECO:0008006" key="3">
    <source>
        <dbReference type="Google" id="ProtNLM"/>
    </source>
</evidence>
<reference evidence="1" key="1">
    <citation type="submission" date="2023-03" db="EMBL/GenBank/DDBJ databases">
        <title>Massive genome expansion in bonnet fungi (Mycena s.s.) driven by repeated elements and novel gene families across ecological guilds.</title>
        <authorList>
            <consortium name="Lawrence Berkeley National Laboratory"/>
            <person name="Harder C.B."/>
            <person name="Miyauchi S."/>
            <person name="Viragh M."/>
            <person name="Kuo A."/>
            <person name="Thoen E."/>
            <person name="Andreopoulos B."/>
            <person name="Lu D."/>
            <person name="Skrede I."/>
            <person name="Drula E."/>
            <person name="Henrissat B."/>
            <person name="Morin E."/>
            <person name="Kohler A."/>
            <person name="Barry K."/>
            <person name="LaButti K."/>
            <person name="Morin E."/>
            <person name="Salamov A."/>
            <person name="Lipzen A."/>
            <person name="Mereny Z."/>
            <person name="Hegedus B."/>
            <person name="Baldrian P."/>
            <person name="Stursova M."/>
            <person name="Weitz H."/>
            <person name="Taylor A."/>
            <person name="Grigoriev I.V."/>
            <person name="Nagy L.G."/>
            <person name="Martin F."/>
            <person name="Kauserud H."/>
        </authorList>
    </citation>
    <scope>NUCLEOTIDE SEQUENCE</scope>
    <source>
        <strain evidence="1">CBHHK182m</strain>
    </source>
</reference>
<gene>
    <name evidence="1" type="ORF">B0H16DRAFT_1238677</name>
</gene>
<evidence type="ECO:0000313" key="1">
    <source>
        <dbReference type="EMBL" id="KAJ7711100.1"/>
    </source>
</evidence>
<accession>A0AAD7MD37</accession>
<protein>
    <recommendedName>
        <fullName evidence="3">HTH CENPB-type domain-containing protein</fullName>
    </recommendedName>
</protein>
<feature type="non-terminal residue" evidence="1">
    <location>
        <position position="1"/>
    </location>
</feature>
<evidence type="ECO:0000313" key="2">
    <source>
        <dbReference type="Proteomes" id="UP001215598"/>
    </source>
</evidence>
<feature type="non-terminal residue" evidence="1">
    <location>
        <position position="102"/>
    </location>
</feature>
<dbReference type="Proteomes" id="UP001215598">
    <property type="component" value="Unassembled WGS sequence"/>
</dbReference>
<organism evidence="1 2">
    <name type="scientific">Mycena metata</name>
    <dbReference type="NCBI Taxonomy" id="1033252"/>
    <lineage>
        <taxon>Eukaryota</taxon>
        <taxon>Fungi</taxon>
        <taxon>Dikarya</taxon>
        <taxon>Basidiomycota</taxon>
        <taxon>Agaricomycotina</taxon>
        <taxon>Agaricomycetes</taxon>
        <taxon>Agaricomycetidae</taxon>
        <taxon>Agaricales</taxon>
        <taxon>Marasmiineae</taxon>
        <taxon>Mycenaceae</taxon>
        <taxon>Mycena</taxon>
    </lineage>
</organism>